<accession>A0A126V0R2</accession>
<name>A0A126V0R2_9RHOB</name>
<keyword evidence="2" id="KW-1185">Reference proteome</keyword>
<dbReference type="RefSeq" id="WP_039001668.1">
    <property type="nucleotide sequence ID" value="NZ_CP014327.1"/>
</dbReference>
<dbReference type="EMBL" id="CP014327">
    <property type="protein sequence ID" value="AML51893.1"/>
    <property type="molecule type" value="Genomic_DNA"/>
</dbReference>
<dbReference type="STRING" id="1579316.RC74_12020"/>
<dbReference type="AlphaFoldDB" id="A0A126V0R2"/>
<dbReference type="Proteomes" id="UP000070371">
    <property type="component" value="Chromosome"/>
</dbReference>
<reference evidence="1 2" key="1">
    <citation type="submission" date="2016-02" db="EMBL/GenBank/DDBJ databases">
        <title>Complete genome sequence of Halocynthiibacter arcticus PAMC 20958t from arctic marine sediment.</title>
        <authorList>
            <person name="Lee Y.M."/>
            <person name="Baek K."/>
            <person name="Lee H.K."/>
            <person name="Shin S.C."/>
        </authorList>
    </citation>
    <scope>NUCLEOTIDE SEQUENCE [LARGE SCALE GENOMIC DNA]</scope>
    <source>
        <strain evidence="1">PAMC 20958</strain>
    </source>
</reference>
<gene>
    <name evidence="1" type="ORF">RC74_12020</name>
</gene>
<protein>
    <submittedName>
        <fullName evidence="1">Uncharacterized protein</fullName>
    </submittedName>
</protein>
<evidence type="ECO:0000313" key="2">
    <source>
        <dbReference type="Proteomes" id="UP000070371"/>
    </source>
</evidence>
<proteinExistence type="predicted"/>
<sequence length="159" mass="17948">MKSGVSCCKPSHARKKQRSNGDYGLFPAVSCAAHRGPDWAESRYQYIRNAKIEDEALQIHLDKDLHESGKICTLMLHWQYESIGCGASPERTSLATNSLVTGKLTGKMRENGPIRVKFRLIATKYQYVKNKFPKKLTGKILPRTARGLAVIREKMRISI</sequence>
<organism evidence="1 2">
    <name type="scientific">Falsihalocynthiibacter arcticus</name>
    <dbReference type="NCBI Taxonomy" id="1579316"/>
    <lineage>
        <taxon>Bacteria</taxon>
        <taxon>Pseudomonadati</taxon>
        <taxon>Pseudomonadota</taxon>
        <taxon>Alphaproteobacteria</taxon>
        <taxon>Rhodobacterales</taxon>
        <taxon>Roseobacteraceae</taxon>
        <taxon>Falsihalocynthiibacter</taxon>
    </lineage>
</organism>
<evidence type="ECO:0000313" key="1">
    <source>
        <dbReference type="EMBL" id="AML51893.1"/>
    </source>
</evidence>
<dbReference type="KEGG" id="hat:RC74_12020"/>